<organism evidence="2">
    <name type="scientific">Muribaculaceae bacterium Z82</name>
    <dbReference type="NCBI Taxonomy" id="2304548"/>
    <lineage>
        <taxon>Bacteria</taxon>
        <taxon>Pseudomonadati</taxon>
        <taxon>Bacteroidota</taxon>
        <taxon>Bacteroidia</taxon>
        <taxon>Bacteroidales</taxon>
        <taxon>Muribaculaceae</taxon>
    </lineage>
</organism>
<evidence type="ECO:0000313" key="2">
    <source>
        <dbReference type="EMBL" id="NBI33552.1"/>
    </source>
</evidence>
<gene>
    <name evidence="2" type="ORF">D1639_00570</name>
</gene>
<sequence length="347" mass="38997">MQGTCRTQCLSLQERVRGPRTRAQDRRSRSNCPRATDLQAHSTTMVRREHQPEGGTMANKHLNETAVQPYSGHDANLEFPFTSDAGFKRAMKDEEICKQVISAFTGLAVESIKSISSEYSLSPVLGGRGTRLDVLVQADGRLVNVEMQRADPGEIARRMRYYQAVADTHTVGKGSPYAKLVEHIIVFACTFDPLGCGIPRYTFRMQAEEAPEAPFDPGFAWILLNSAAWAKEQSSDLRRLLRYMDSGTAEGELCHRIDTVLIDAHEDGLWKEGVREMMTVEQRIDWAEHVGEKRGLEKGVAEGRAETAAMYRWLSETGRTDELMRSLSDPELQQRLLDEFSVTKQKG</sequence>
<name>A0A7C9NU48_9BACT</name>
<reference evidence="2" key="1">
    <citation type="submission" date="2018-08" db="EMBL/GenBank/DDBJ databases">
        <title>Murine metabolic-syndrome-specific gut microbial biobank.</title>
        <authorList>
            <person name="Liu C."/>
        </authorList>
    </citation>
    <scope>NUCLEOTIDE SEQUENCE [LARGE SCALE GENOMIC DNA]</scope>
    <source>
        <strain evidence="2">Z82</strain>
    </source>
</reference>
<dbReference type="EMBL" id="QWKH01000002">
    <property type="protein sequence ID" value="NBI33552.1"/>
    <property type="molecule type" value="Genomic_DNA"/>
</dbReference>
<comment type="caution">
    <text evidence="2">The sequence shown here is derived from an EMBL/GenBank/DDBJ whole genome shotgun (WGS) entry which is preliminary data.</text>
</comment>
<feature type="region of interest" description="Disordered" evidence="1">
    <location>
        <begin position="16"/>
        <end position="57"/>
    </location>
</feature>
<feature type="compositionally biased region" description="Basic and acidic residues" evidence="1">
    <location>
        <begin position="16"/>
        <end position="28"/>
    </location>
</feature>
<dbReference type="NCBIfam" id="TIGR01784">
    <property type="entry name" value="T_den_put_tspse"/>
    <property type="match status" value="1"/>
</dbReference>
<proteinExistence type="predicted"/>
<accession>A0A7C9NU48</accession>
<dbReference type="InterPro" id="IPR010106">
    <property type="entry name" value="RpnA"/>
</dbReference>
<dbReference type="AlphaFoldDB" id="A0A7C9NU48"/>
<evidence type="ECO:0000256" key="1">
    <source>
        <dbReference type="SAM" id="MobiDB-lite"/>
    </source>
</evidence>
<protein>
    <submittedName>
        <fullName evidence="2">Rpn family recombination-promoting nuclease/putative transposase</fullName>
    </submittedName>
</protein>